<dbReference type="InParanoid" id="T1I8V7"/>
<name>T1I8V7_RHOPR</name>
<dbReference type="Pfam" id="PF07898">
    <property type="entry name" value="DUF1676"/>
    <property type="match status" value="1"/>
</dbReference>
<dbReference type="AlphaFoldDB" id="T1I8V7"/>
<dbReference type="Proteomes" id="UP000015103">
    <property type="component" value="Unassembled WGS sequence"/>
</dbReference>
<organism evidence="1 2">
    <name type="scientific">Rhodnius prolixus</name>
    <name type="common">Triatomid bug</name>
    <dbReference type="NCBI Taxonomy" id="13249"/>
    <lineage>
        <taxon>Eukaryota</taxon>
        <taxon>Metazoa</taxon>
        <taxon>Ecdysozoa</taxon>
        <taxon>Arthropoda</taxon>
        <taxon>Hexapoda</taxon>
        <taxon>Insecta</taxon>
        <taxon>Pterygota</taxon>
        <taxon>Neoptera</taxon>
        <taxon>Paraneoptera</taxon>
        <taxon>Hemiptera</taxon>
        <taxon>Heteroptera</taxon>
        <taxon>Panheteroptera</taxon>
        <taxon>Cimicomorpha</taxon>
        <taxon>Reduviidae</taxon>
        <taxon>Triatominae</taxon>
        <taxon>Rhodnius</taxon>
    </lineage>
</organism>
<evidence type="ECO:0000313" key="2">
    <source>
        <dbReference type="Proteomes" id="UP000015103"/>
    </source>
</evidence>
<dbReference type="PANTHER" id="PTHR21879">
    <property type="entry name" value="FI03362P-RELATED-RELATED"/>
    <property type="match status" value="1"/>
</dbReference>
<dbReference type="HOGENOM" id="CLU_1373773_0_0_1"/>
<protein>
    <submittedName>
        <fullName evidence="1">Uncharacterized protein</fullName>
    </submittedName>
</protein>
<accession>T1I8V7</accession>
<reference evidence="1" key="1">
    <citation type="submission" date="2015-05" db="UniProtKB">
        <authorList>
            <consortium name="EnsemblMetazoa"/>
        </authorList>
    </citation>
    <scope>IDENTIFICATION</scope>
</reference>
<dbReference type="GO" id="GO:0016020">
    <property type="term" value="C:membrane"/>
    <property type="evidence" value="ECO:0007669"/>
    <property type="project" value="TreeGrafter"/>
</dbReference>
<dbReference type="EMBL" id="ACPB03022309">
    <property type="status" value="NOT_ANNOTATED_CDS"/>
    <property type="molecule type" value="Genomic_DNA"/>
</dbReference>
<evidence type="ECO:0000313" key="1">
    <source>
        <dbReference type="EnsemblMetazoa" id="RPRC012729-PA"/>
    </source>
</evidence>
<keyword evidence="2" id="KW-1185">Reference proteome</keyword>
<proteinExistence type="predicted"/>
<sequence length="199" mass="22251">MGVSGGEYQLVRDVYEVAEITVDDLALDMGLYTLVALTVLLSAIVASEYLQPNNVSEQKLIGEQSQSLDTANEGRKVKQKIKGKVMMYLLLGMKFLGIGIIMPTLIALALYASWKGITISLLAFLLASIVGIKNLVNGKANQDKGSTKHVIVAKLPSQSHHEHWWRKLDEDWSFGDQLDNHFEQLDEYKHMSPYKAYHS</sequence>
<dbReference type="InterPro" id="IPR012464">
    <property type="entry name" value="DUF1676"/>
</dbReference>
<dbReference type="EnsemblMetazoa" id="RPRC012729-RA">
    <property type="protein sequence ID" value="RPRC012729-PA"/>
    <property type="gene ID" value="RPRC012729"/>
</dbReference>
<dbReference type="EMBL" id="ACPB03022308">
    <property type="status" value="NOT_ANNOTATED_CDS"/>
    <property type="molecule type" value="Genomic_DNA"/>
</dbReference>
<dbReference type="VEuPathDB" id="VectorBase:RPRC012729"/>